<dbReference type="PANTHER" id="PTHR43520:SF5">
    <property type="entry name" value="CATION-TRANSPORTING P-TYPE ATPASE-RELATED"/>
    <property type="match status" value="1"/>
</dbReference>
<dbReference type="InterPro" id="IPR023299">
    <property type="entry name" value="ATPase_P-typ_cyto_dom_N"/>
</dbReference>
<feature type="transmembrane region" description="Helical" evidence="15">
    <location>
        <begin position="202"/>
        <end position="222"/>
    </location>
</feature>
<keyword evidence="7 15" id="KW-0479">Metal-binding</keyword>
<evidence type="ECO:0000256" key="1">
    <source>
        <dbReference type="ARBA" id="ARBA00004651"/>
    </source>
</evidence>
<dbReference type="NCBIfam" id="TIGR01511">
    <property type="entry name" value="ATPase-IB1_Cu"/>
    <property type="match status" value="1"/>
</dbReference>
<dbReference type="NCBIfam" id="TIGR01525">
    <property type="entry name" value="ATPase-IB_hvy"/>
    <property type="match status" value="1"/>
</dbReference>
<evidence type="ECO:0000256" key="7">
    <source>
        <dbReference type="ARBA" id="ARBA00022723"/>
    </source>
</evidence>
<dbReference type="GO" id="GO:0043682">
    <property type="term" value="F:P-type divalent copper transporter activity"/>
    <property type="evidence" value="ECO:0007669"/>
    <property type="project" value="TreeGrafter"/>
</dbReference>
<dbReference type="NCBIfam" id="TIGR01494">
    <property type="entry name" value="ATPase_P-type"/>
    <property type="match status" value="2"/>
</dbReference>
<protein>
    <submittedName>
        <fullName evidence="17">Cation-translocating P-type ATPase</fullName>
    </submittedName>
</protein>
<dbReference type="CDD" id="cd02079">
    <property type="entry name" value="P-type_ATPase_HM"/>
    <property type="match status" value="1"/>
</dbReference>
<dbReference type="EMBL" id="JAEQNA010000003">
    <property type="protein sequence ID" value="MBL0421035.1"/>
    <property type="molecule type" value="Genomic_DNA"/>
</dbReference>
<evidence type="ECO:0000256" key="13">
    <source>
        <dbReference type="ARBA" id="ARBA00023065"/>
    </source>
</evidence>
<dbReference type="InterPro" id="IPR059000">
    <property type="entry name" value="ATPase_P-type_domA"/>
</dbReference>
<keyword evidence="13" id="KW-0406">Ion transport</keyword>
<dbReference type="Pfam" id="PF00122">
    <property type="entry name" value="E1-E2_ATPase"/>
    <property type="match status" value="1"/>
</dbReference>
<evidence type="ECO:0000256" key="12">
    <source>
        <dbReference type="ARBA" id="ARBA00022989"/>
    </source>
</evidence>
<comment type="caution">
    <text evidence="17">The sequence shown here is derived from an EMBL/GenBank/DDBJ whole genome shotgun (WGS) entry which is preliminary data.</text>
</comment>
<evidence type="ECO:0000256" key="8">
    <source>
        <dbReference type="ARBA" id="ARBA00022741"/>
    </source>
</evidence>
<feature type="transmembrane region" description="Helical" evidence="15">
    <location>
        <begin position="387"/>
        <end position="407"/>
    </location>
</feature>
<keyword evidence="3" id="KW-0813">Transport</keyword>
<dbReference type="Gene3D" id="2.70.150.10">
    <property type="entry name" value="Calcium-transporting ATPase, cytoplasmic transduction domain A"/>
    <property type="match status" value="1"/>
</dbReference>
<dbReference type="GO" id="GO:0005507">
    <property type="term" value="F:copper ion binding"/>
    <property type="evidence" value="ECO:0007669"/>
    <property type="project" value="TreeGrafter"/>
</dbReference>
<dbReference type="SUPFAM" id="SSF81653">
    <property type="entry name" value="Calcium ATPase, transduction domain A"/>
    <property type="match status" value="1"/>
</dbReference>
<gene>
    <name evidence="17" type="ORF">JI739_11815</name>
</gene>
<keyword evidence="8 15" id="KW-0547">Nucleotide-binding</keyword>
<evidence type="ECO:0000256" key="3">
    <source>
        <dbReference type="ARBA" id="ARBA00022448"/>
    </source>
</evidence>
<dbReference type="InterPro" id="IPR023298">
    <property type="entry name" value="ATPase_P-typ_TM_dom_sf"/>
</dbReference>
<comment type="subcellular location">
    <subcellularLocation>
        <location evidence="1">Cell membrane</location>
        <topology evidence="1">Multi-pass membrane protein</topology>
    </subcellularLocation>
</comment>
<dbReference type="Proteomes" id="UP000613011">
    <property type="component" value="Unassembled WGS sequence"/>
</dbReference>
<feature type="domain" description="HMA" evidence="16">
    <location>
        <begin position="49"/>
        <end position="115"/>
    </location>
</feature>
<feature type="transmembrane region" description="Helical" evidence="15">
    <location>
        <begin position="234"/>
        <end position="252"/>
    </location>
</feature>
<dbReference type="Gene3D" id="3.30.70.100">
    <property type="match status" value="1"/>
</dbReference>
<evidence type="ECO:0000256" key="11">
    <source>
        <dbReference type="ARBA" id="ARBA00022967"/>
    </source>
</evidence>
<keyword evidence="4 15" id="KW-1003">Cell membrane</keyword>
<dbReference type="InterPro" id="IPR008250">
    <property type="entry name" value="ATPase_P-typ_transduc_dom_A_sf"/>
</dbReference>
<keyword evidence="9 15" id="KW-0067">ATP-binding</keyword>
<evidence type="ECO:0000256" key="14">
    <source>
        <dbReference type="ARBA" id="ARBA00023136"/>
    </source>
</evidence>
<dbReference type="PANTHER" id="PTHR43520">
    <property type="entry name" value="ATP7, ISOFORM B"/>
    <property type="match status" value="1"/>
</dbReference>
<dbReference type="CDD" id="cd00371">
    <property type="entry name" value="HMA"/>
    <property type="match status" value="1"/>
</dbReference>
<evidence type="ECO:0000256" key="2">
    <source>
        <dbReference type="ARBA" id="ARBA00006024"/>
    </source>
</evidence>
<dbReference type="SUPFAM" id="SSF81665">
    <property type="entry name" value="Calcium ATPase, transmembrane domain M"/>
    <property type="match status" value="1"/>
</dbReference>
<sequence>MSHVPSLAAPAAFGAAGASAEAESRWSALDDAAEWEAFSRPVAGVPGTWESYLAIEGMHCAACTLLVEQALMRVPGVRSVDVNGASQTARIVWDPTAAKPSAWLAALRPAGYGAMPAGDLLHAGARLKAQRLMLWRWLVAGFCMMQAMMYALPIYVAAPGEITPDIEALLRWGAWMMTLPVVLFSCWPFFTAAVRDLRQRRIGMDVPVALGIAIAFLASTAATFDPGGPWGDEVWYDSVTMFVFFLLSGRLLEQRLRDRTAGSLQALMRRLPGRVERETADGGVEQVAVRSLRVGDRVRLRPGEVFPADGRIEAGHTRVDEALLTGESDALVRGPGDPVIAGSHNFSGAVTMSIERLGPDTRFAGIVALMERACVDKPQLAQLADRIARPFLLAVLAAAAVAAGLWWDAGAAHAMSVAVAVLIVTCPCALSLATPAASLTAAGALARRGLLVRRLQALDAAARVDTVVFDKTGTLTDDAMALGEVRCRAGVDRAEGLAAGAALASASLHPLSRALAAAGGAGLPQVADVREQAGHGLRGRLCTGALAAGRPDGVELRLGSAQFCDAPEGHSQPGSAQAQVHLADESGWLASFSFGESLRPQASEAIARLRAQGLDVRLLSGDRPAAVRRLAARAGIEHWEAGCTPEDKLSRLRELQRQGRRVLMVGDGMNDGPVLAAADVSVAMGQGVPLAQERADFIVQSGRLAAVVSLVSQGRRTTRVVRQNLAWAAIYNAACVPLAIAGQMPPWLAGLGMAASSLVVVLNAARLARVPGG</sequence>
<organism evidence="17 18">
    <name type="scientific">Ramlibacter aurantiacus</name>
    <dbReference type="NCBI Taxonomy" id="2801330"/>
    <lineage>
        <taxon>Bacteria</taxon>
        <taxon>Pseudomonadati</taxon>
        <taxon>Pseudomonadota</taxon>
        <taxon>Betaproteobacteria</taxon>
        <taxon>Burkholderiales</taxon>
        <taxon>Comamonadaceae</taxon>
        <taxon>Ramlibacter</taxon>
    </lineage>
</organism>
<evidence type="ECO:0000256" key="9">
    <source>
        <dbReference type="ARBA" id="ARBA00022840"/>
    </source>
</evidence>
<dbReference type="SUPFAM" id="SSF55008">
    <property type="entry name" value="HMA, heavy metal-associated domain"/>
    <property type="match status" value="1"/>
</dbReference>
<name>A0A936ZTT2_9BURK</name>
<dbReference type="RefSeq" id="WP_201684091.1">
    <property type="nucleotide sequence ID" value="NZ_JAEQNA010000003.1"/>
</dbReference>
<dbReference type="PRINTS" id="PR00119">
    <property type="entry name" value="CATATPASE"/>
</dbReference>
<dbReference type="AlphaFoldDB" id="A0A936ZTT2"/>
<keyword evidence="12 15" id="KW-1133">Transmembrane helix</keyword>
<dbReference type="Gene3D" id="3.40.50.1000">
    <property type="entry name" value="HAD superfamily/HAD-like"/>
    <property type="match status" value="1"/>
</dbReference>
<evidence type="ECO:0000259" key="16">
    <source>
        <dbReference type="PROSITE" id="PS50846"/>
    </source>
</evidence>
<feature type="transmembrane region" description="Helical" evidence="15">
    <location>
        <begin position="134"/>
        <end position="152"/>
    </location>
</feature>
<proteinExistence type="inferred from homology"/>
<dbReference type="PRINTS" id="PR00943">
    <property type="entry name" value="CUATPASE"/>
</dbReference>
<dbReference type="Gene3D" id="3.40.1110.10">
    <property type="entry name" value="Calcium-transporting ATPase, cytoplasmic domain N"/>
    <property type="match status" value="1"/>
</dbReference>
<dbReference type="InterPro" id="IPR001757">
    <property type="entry name" value="P_typ_ATPase"/>
</dbReference>
<evidence type="ECO:0000256" key="4">
    <source>
        <dbReference type="ARBA" id="ARBA00022475"/>
    </source>
</evidence>
<keyword evidence="11" id="KW-1278">Translocase</keyword>
<evidence type="ECO:0000256" key="10">
    <source>
        <dbReference type="ARBA" id="ARBA00022842"/>
    </source>
</evidence>
<evidence type="ECO:0000256" key="5">
    <source>
        <dbReference type="ARBA" id="ARBA00022553"/>
    </source>
</evidence>
<dbReference type="InterPro" id="IPR006121">
    <property type="entry name" value="HMA_dom"/>
</dbReference>
<dbReference type="InterPro" id="IPR018303">
    <property type="entry name" value="ATPase_P-typ_P_site"/>
</dbReference>
<evidence type="ECO:0000256" key="15">
    <source>
        <dbReference type="RuleBase" id="RU362081"/>
    </source>
</evidence>
<feature type="transmembrane region" description="Helical" evidence="15">
    <location>
        <begin position="413"/>
        <end position="446"/>
    </location>
</feature>
<dbReference type="InterPro" id="IPR027256">
    <property type="entry name" value="P-typ_ATPase_IB"/>
</dbReference>
<dbReference type="PROSITE" id="PS50846">
    <property type="entry name" value="HMA_2"/>
    <property type="match status" value="1"/>
</dbReference>
<keyword evidence="5" id="KW-0597">Phosphoprotein</keyword>
<dbReference type="GO" id="GO:0016887">
    <property type="term" value="F:ATP hydrolysis activity"/>
    <property type="evidence" value="ECO:0007669"/>
    <property type="project" value="InterPro"/>
</dbReference>
<keyword evidence="10" id="KW-0460">Magnesium</keyword>
<feature type="transmembrane region" description="Helical" evidence="15">
    <location>
        <begin position="172"/>
        <end position="190"/>
    </location>
</feature>
<dbReference type="GO" id="GO:0005524">
    <property type="term" value="F:ATP binding"/>
    <property type="evidence" value="ECO:0007669"/>
    <property type="project" value="UniProtKB-UniRule"/>
</dbReference>
<dbReference type="InterPro" id="IPR036163">
    <property type="entry name" value="HMA_dom_sf"/>
</dbReference>
<dbReference type="InterPro" id="IPR023214">
    <property type="entry name" value="HAD_sf"/>
</dbReference>
<evidence type="ECO:0000256" key="6">
    <source>
        <dbReference type="ARBA" id="ARBA00022692"/>
    </source>
</evidence>
<dbReference type="PROSITE" id="PS00154">
    <property type="entry name" value="ATPASE_E1_E2"/>
    <property type="match status" value="1"/>
</dbReference>
<dbReference type="Pfam" id="PF00702">
    <property type="entry name" value="Hydrolase"/>
    <property type="match status" value="1"/>
</dbReference>
<evidence type="ECO:0000313" key="18">
    <source>
        <dbReference type="Proteomes" id="UP000613011"/>
    </source>
</evidence>
<dbReference type="InterPro" id="IPR036412">
    <property type="entry name" value="HAD-like_sf"/>
</dbReference>
<dbReference type="GO" id="GO:0055070">
    <property type="term" value="P:copper ion homeostasis"/>
    <property type="evidence" value="ECO:0007669"/>
    <property type="project" value="TreeGrafter"/>
</dbReference>
<reference evidence="17" key="1">
    <citation type="submission" date="2021-01" db="EMBL/GenBank/DDBJ databases">
        <title>Ramlibacter sp. strain AW1 16S ribosomal RNA gene Genome sequencing and assembly.</title>
        <authorList>
            <person name="Kang M."/>
        </authorList>
    </citation>
    <scope>NUCLEOTIDE SEQUENCE</scope>
    <source>
        <strain evidence="17">AW1</strain>
    </source>
</reference>
<dbReference type="GO" id="GO:0005886">
    <property type="term" value="C:plasma membrane"/>
    <property type="evidence" value="ECO:0007669"/>
    <property type="project" value="UniProtKB-SubCell"/>
</dbReference>
<keyword evidence="14 15" id="KW-0472">Membrane</keyword>
<comment type="similarity">
    <text evidence="2 15">Belongs to the cation transport ATPase (P-type) (TC 3.A.3) family. Type IB subfamily.</text>
</comment>
<dbReference type="SUPFAM" id="SSF56784">
    <property type="entry name" value="HAD-like"/>
    <property type="match status" value="1"/>
</dbReference>
<keyword evidence="6 15" id="KW-0812">Transmembrane</keyword>
<accession>A0A936ZTT2</accession>
<keyword evidence="18" id="KW-1185">Reference proteome</keyword>
<evidence type="ECO:0000313" key="17">
    <source>
        <dbReference type="EMBL" id="MBL0421035.1"/>
    </source>
</evidence>
<dbReference type="Pfam" id="PF00403">
    <property type="entry name" value="HMA"/>
    <property type="match status" value="1"/>
</dbReference>
<feature type="transmembrane region" description="Helical" evidence="15">
    <location>
        <begin position="725"/>
        <end position="741"/>
    </location>
</feature>